<dbReference type="EMBL" id="BSUK01000001">
    <property type="protein sequence ID" value="GMA26206.1"/>
    <property type="molecule type" value="Genomic_DNA"/>
</dbReference>
<evidence type="ECO:0000313" key="2">
    <source>
        <dbReference type="Proteomes" id="UP001157091"/>
    </source>
</evidence>
<dbReference type="RefSeq" id="WP_284294560.1">
    <property type="nucleotide sequence ID" value="NZ_BSUK01000001.1"/>
</dbReference>
<organism evidence="1 2">
    <name type="scientific">Luteimicrobium album</name>
    <dbReference type="NCBI Taxonomy" id="1054550"/>
    <lineage>
        <taxon>Bacteria</taxon>
        <taxon>Bacillati</taxon>
        <taxon>Actinomycetota</taxon>
        <taxon>Actinomycetes</taxon>
        <taxon>Micrococcales</taxon>
        <taxon>Luteimicrobium</taxon>
    </lineage>
</organism>
<evidence type="ECO:0000313" key="1">
    <source>
        <dbReference type="EMBL" id="GMA26206.1"/>
    </source>
</evidence>
<gene>
    <name evidence="1" type="ORF">GCM10025864_39650</name>
</gene>
<name>A0ABQ6I7D5_9MICO</name>
<comment type="caution">
    <text evidence="1">The sequence shown here is derived from an EMBL/GenBank/DDBJ whole genome shotgun (WGS) entry which is preliminary data.</text>
</comment>
<dbReference type="Proteomes" id="UP001157091">
    <property type="component" value="Unassembled WGS sequence"/>
</dbReference>
<reference evidence="2" key="1">
    <citation type="journal article" date="2019" name="Int. J. Syst. Evol. Microbiol.">
        <title>The Global Catalogue of Microorganisms (GCM) 10K type strain sequencing project: providing services to taxonomists for standard genome sequencing and annotation.</title>
        <authorList>
            <consortium name="The Broad Institute Genomics Platform"/>
            <consortium name="The Broad Institute Genome Sequencing Center for Infectious Disease"/>
            <person name="Wu L."/>
            <person name="Ma J."/>
        </authorList>
    </citation>
    <scope>NUCLEOTIDE SEQUENCE [LARGE SCALE GENOMIC DNA]</scope>
    <source>
        <strain evidence="2">NBRC 106348</strain>
    </source>
</reference>
<protein>
    <recommendedName>
        <fullName evidence="3">Phage tail protein</fullName>
    </recommendedName>
</protein>
<proteinExistence type="predicted"/>
<sequence length="264" mass="27026">MALTPTFYPDRNLVQLVLDGAGTGWSTATAATITRSVAGASPVPVRGVERRPVVGGVLVWSDNEAPMDASVVYAATGVGPDTPVALTGTAATTGAAWGLWLKPPGRADLNCRVGLLDAGDMGQDDVGGSWTIPGGGRVSESAGLAPLTTTLSVQVDDADGLAAVRAAITQAPGRVLLLQTGQPEELPSGYYHVTSVSQANPGQLRSDLLGYRTLSIQVEAVDMPAGDSTGFSGVSHAVIAATFASHQEIKDRGLTHLDLATGNW</sequence>
<evidence type="ECO:0008006" key="3">
    <source>
        <dbReference type="Google" id="ProtNLM"/>
    </source>
</evidence>
<accession>A0ABQ6I7D5</accession>
<keyword evidence="2" id="KW-1185">Reference proteome</keyword>